<dbReference type="Proteomes" id="UP000006514">
    <property type="component" value="Unassembled WGS sequence"/>
</dbReference>
<accession>J0CW12</accession>
<proteinExistence type="predicted"/>
<organism evidence="1 2">
    <name type="scientific">Auricularia subglabra (strain TFB-10046 / SS5)</name>
    <name type="common">White-rot fungus</name>
    <name type="synonym">Auricularia delicata (strain TFB10046)</name>
    <dbReference type="NCBI Taxonomy" id="717982"/>
    <lineage>
        <taxon>Eukaryota</taxon>
        <taxon>Fungi</taxon>
        <taxon>Dikarya</taxon>
        <taxon>Basidiomycota</taxon>
        <taxon>Agaricomycotina</taxon>
        <taxon>Agaricomycetes</taxon>
        <taxon>Auriculariales</taxon>
        <taxon>Auriculariaceae</taxon>
        <taxon>Auricularia</taxon>
    </lineage>
</organism>
<keyword evidence="2" id="KW-1185">Reference proteome</keyword>
<dbReference type="InParanoid" id="J0CW12"/>
<protein>
    <submittedName>
        <fullName evidence="1">Uncharacterized protein</fullName>
    </submittedName>
</protein>
<evidence type="ECO:0000313" key="2">
    <source>
        <dbReference type="Proteomes" id="UP000006514"/>
    </source>
</evidence>
<reference evidence="2" key="1">
    <citation type="journal article" date="2012" name="Science">
        <title>The Paleozoic origin of enzymatic lignin decomposition reconstructed from 31 fungal genomes.</title>
        <authorList>
            <person name="Floudas D."/>
            <person name="Binder M."/>
            <person name="Riley R."/>
            <person name="Barry K."/>
            <person name="Blanchette R.A."/>
            <person name="Henrissat B."/>
            <person name="Martinez A.T."/>
            <person name="Otillar R."/>
            <person name="Spatafora J.W."/>
            <person name="Yadav J.S."/>
            <person name="Aerts A."/>
            <person name="Benoit I."/>
            <person name="Boyd A."/>
            <person name="Carlson A."/>
            <person name="Copeland A."/>
            <person name="Coutinho P.M."/>
            <person name="de Vries R.P."/>
            <person name="Ferreira P."/>
            <person name="Findley K."/>
            <person name="Foster B."/>
            <person name="Gaskell J."/>
            <person name="Glotzer D."/>
            <person name="Gorecki P."/>
            <person name="Heitman J."/>
            <person name="Hesse C."/>
            <person name="Hori C."/>
            <person name="Igarashi K."/>
            <person name="Jurgens J.A."/>
            <person name="Kallen N."/>
            <person name="Kersten P."/>
            <person name="Kohler A."/>
            <person name="Kuees U."/>
            <person name="Kumar T.K.A."/>
            <person name="Kuo A."/>
            <person name="LaButti K."/>
            <person name="Larrondo L.F."/>
            <person name="Lindquist E."/>
            <person name="Ling A."/>
            <person name="Lombard V."/>
            <person name="Lucas S."/>
            <person name="Lundell T."/>
            <person name="Martin R."/>
            <person name="McLaughlin D.J."/>
            <person name="Morgenstern I."/>
            <person name="Morin E."/>
            <person name="Murat C."/>
            <person name="Nagy L.G."/>
            <person name="Nolan M."/>
            <person name="Ohm R.A."/>
            <person name="Patyshakuliyeva A."/>
            <person name="Rokas A."/>
            <person name="Ruiz-Duenas F.J."/>
            <person name="Sabat G."/>
            <person name="Salamov A."/>
            <person name="Samejima M."/>
            <person name="Schmutz J."/>
            <person name="Slot J.C."/>
            <person name="St John F."/>
            <person name="Stenlid J."/>
            <person name="Sun H."/>
            <person name="Sun S."/>
            <person name="Syed K."/>
            <person name="Tsang A."/>
            <person name="Wiebenga A."/>
            <person name="Young D."/>
            <person name="Pisabarro A."/>
            <person name="Eastwood D.C."/>
            <person name="Martin F."/>
            <person name="Cullen D."/>
            <person name="Grigoriev I.V."/>
            <person name="Hibbett D.S."/>
        </authorList>
    </citation>
    <scope>NUCLEOTIDE SEQUENCE [LARGE SCALE GENOMIC DNA]</scope>
    <source>
        <strain evidence="2">TFB10046</strain>
    </source>
</reference>
<name>J0CW12_AURST</name>
<dbReference type="AlphaFoldDB" id="J0CW12"/>
<sequence length="135" mass="14309">MRAGQAAAGAAGRGADSVLGALAGMRGLRTLLINNREGEIENPAQFQMASYIVAANPSIRTVGFVRYAPPPPPPPLPNAPKVSDDDCGVQLQVMLTSQLVADLYRFTPGTARERGRWDFVSGADVEDLWANAGED</sequence>
<dbReference type="EMBL" id="JH687927">
    <property type="protein sequence ID" value="EJD34678.1"/>
    <property type="molecule type" value="Genomic_DNA"/>
</dbReference>
<evidence type="ECO:0000313" key="1">
    <source>
        <dbReference type="EMBL" id="EJD34678.1"/>
    </source>
</evidence>
<dbReference type="KEGG" id="adl:AURDEDRAFT_131026"/>
<gene>
    <name evidence="1" type="ORF">AURDEDRAFT_131026</name>
</gene>